<evidence type="ECO:0000313" key="2">
    <source>
        <dbReference type="Proteomes" id="UP000254968"/>
    </source>
</evidence>
<dbReference type="RefSeq" id="WP_115303355.1">
    <property type="nucleotide sequence ID" value="NZ_CAAAHO010000002.1"/>
</dbReference>
<name>A0A378I4B3_9GAMM</name>
<dbReference type="OrthoDB" id="583309at2"/>
<keyword evidence="2" id="KW-1185">Reference proteome</keyword>
<dbReference type="PANTHER" id="PTHR21621:SF0">
    <property type="entry name" value="BETA-CITRYLGLUTAMATE SYNTHASE B-RELATED"/>
    <property type="match status" value="1"/>
</dbReference>
<dbReference type="GO" id="GO:0005737">
    <property type="term" value="C:cytoplasm"/>
    <property type="evidence" value="ECO:0007669"/>
    <property type="project" value="TreeGrafter"/>
</dbReference>
<dbReference type="Gene3D" id="3.30.470.20">
    <property type="entry name" value="ATP-grasp fold, B domain"/>
    <property type="match status" value="1"/>
</dbReference>
<dbReference type="EMBL" id="UGNV01000001">
    <property type="protein sequence ID" value="STX29682.1"/>
    <property type="molecule type" value="Genomic_DNA"/>
</dbReference>
<dbReference type="Proteomes" id="UP000254968">
    <property type="component" value="Unassembled WGS sequence"/>
</dbReference>
<dbReference type="GO" id="GO:0016740">
    <property type="term" value="F:transferase activity"/>
    <property type="evidence" value="ECO:0007669"/>
    <property type="project" value="UniProtKB-KW"/>
</dbReference>
<accession>A0A378I4B3</accession>
<gene>
    <name evidence="1" type="ORF">NCTC13315_02234</name>
</gene>
<sequence length="372" mass="44093">MKYLIPTEPDDMHAALVKIALEEMGHHVRLLFTADQPTKQKNSVFIDNDFYQWKSADKYESHTEHDYDVVWWRRARKPFLPKQGIHPNDFSFINRENNIFFEGLTHSVAPNAWWVNSKEASVRANWKLLQLKLAIQCGFTIPKTLFSNDPKEIRSFIANHKDTGVVYKPLCSNFWFEENHVKIAYTTKIDFLELPSNQVLQLTPGIFQTEIRKEYELRITCFGNYIVAAKLNSQCHSEGRVDWRAIIKNKMTIEPYRLPPIIEQRLKRFMRKLGIVFGSFDFIVTPEGDYIFLEVNEQGQFLWIEEYEPKFKMLDIFINFLSNRTVNFQWNEKNIIHSIDKYRKEMNDLINKNLLYHVDLNSVNHSSRREAC</sequence>
<reference evidence="1 2" key="1">
    <citation type="submission" date="2018-06" db="EMBL/GenBank/DDBJ databases">
        <authorList>
            <consortium name="Pathogen Informatics"/>
            <person name="Doyle S."/>
        </authorList>
    </citation>
    <scope>NUCLEOTIDE SEQUENCE [LARGE SCALE GENOMIC DNA]</scope>
    <source>
        <strain evidence="1 2">NCTC13315</strain>
    </source>
</reference>
<evidence type="ECO:0000313" key="1">
    <source>
        <dbReference type="EMBL" id="STX29682.1"/>
    </source>
</evidence>
<keyword evidence="1" id="KW-0808">Transferase</keyword>
<dbReference type="GO" id="GO:0018169">
    <property type="term" value="F:ribosomal S6-glutamic acid ligase activity"/>
    <property type="evidence" value="ECO:0007669"/>
    <property type="project" value="TreeGrafter"/>
</dbReference>
<dbReference type="SUPFAM" id="SSF56059">
    <property type="entry name" value="Glutathione synthetase ATP-binding domain-like"/>
    <property type="match status" value="1"/>
</dbReference>
<organism evidence="1 2">
    <name type="scientific">Legionella beliardensis</name>
    <dbReference type="NCBI Taxonomy" id="91822"/>
    <lineage>
        <taxon>Bacteria</taxon>
        <taxon>Pseudomonadati</taxon>
        <taxon>Pseudomonadota</taxon>
        <taxon>Gammaproteobacteria</taxon>
        <taxon>Legionellales</taxon>
        <taxon>Legionellaceae</taxon>
        <taxon>Legionella</taxon>
    </lineage>
</organism>
<protein>
    <submittedName>
        <fullName evidence="1">Glutathione synthase/Ribosomal protein S6 modification enzyme (Glutaminyl transferase)</fullName>
    </submittedName>
</protein>
<dbReference type="AlphaFoldDB" id="A0A378I4B3"/>
<proteinExistence type="predicted"/>
<dbReference type="GO" id="GO:0009432">
    <property type="term" value="P:SOS response"/>
    <property type="evidence" value="ECO:0007669"/>
    <property type="project" value="TreeGrafter"/>
</dbReference>
<dbReference type="PANTHER" id="PTHR21621">
    <property type="entry name" value="RIBOSOMAL PROTEIN S6 MODIFICATION PROTEIN"/>
    <property type="match status" value="1"/>
</dbReference>